<organism evidence="2 3">
    <name type="scientific">Corynebacterium tuberculostearicum</name>
    <dbReference type="NCBI Taxonomy" id="38304"/>
    <lineage>
        <taxon>Bacteria</taxon>
        <taxon>Bacillati</taxon>
        <taxon>Actinomycetota</taxon>
        <taxon>Actinomycetes</taxon>
        <taxon>Mycobacteriales</taxon>
        <taxon>Corynebacteriaceae</taxon>
        <taxon>Corynebacterium</taxon>
    </lineage>
</organism>
<accession>A0AAE4NIR6</accession>
<dbReference type="InterPro" id="IPR045598">
    <property type="entry name" value="DUF6457"/>
</dbReference>
<comment type="caution">
    <text evidence="2">The sequence shown here is derived from an EMBL/GenBank/DDBJ whole genome shotgun (WGS) entry which is preliminary data.</text>
</comment>
<dbReference type="Pfam" id="PF20058">
    <property type="entry name" value="DUF6457"/>
    <property type="match status" value="1"/>
</dbReference>
<dbReference type="EMBL" id="JAVBIB010000001">
    <property type="protein sequence ID" value="MDV2418361.1"/>
    <property type="molecule type" value="Genomic_DNA"/>
</dbReference>
<feature type="domain" description="DUF6457" evidence="1">
    <location>
        <begin position="8"/>
        <end position="78"/>
    </location>
</feature>
<reference evidence="2" key="1">
    <citation type="submission" date="2023-08" db="EMBL/GenBank/DDBJ databases">
        <title>Genomic characterization of the C. tuberculostearicum species complex, a ubiquitous member of the human skin microbiome.</title>
        <authorList>
            <person name="Ahmed N."/>
            <person name="Deming C."/>
            <person name="Conlan S."/>
            <person name="Segre J."/>
        </authorList>
    </citation>
    <scope>NUCLEOTIDE SEQUENCE</scope>
    <source>
        <strain evidence="2">CTNIH22</strain>
    </source>
</reference>
<evidence type="ECO:0000313" key="2">
    <source>
        <dbReference type="EMBL" id="MDV2418361.1"/>
    </source>
</evidence>
<proteinExistence type="predicted"/>
<evidence type="ECO:0000313" key="3">
    <source>
        <dbReference type="Proteomes" id="UP001185706"/>
    </source>
</evidence>
<evidence type="ECO:0000259" key="1">
    <source>
        <dbReference type="Pfam" id="PF20058"/>
    </source>
</evidence>
<dbReference type="Proteomes" id="UP001185706">
    <property type="component" value="Unassembled WGS sequence"/>
</dbReference>
<dbReference type="AlphaFoldDB" id="A0AAE4NIR6"/>
<gene>
    <name evidence="2" type="ORF">RAE03_01000</name>
</gene>
<sequence>MSETHEDPNQSAHEWLEEAARLLGLDPQEATALTREILDLTKDVAHNRSRPAAPLTAFLVGLASSNVDEARSNIDALKEVLR</sequence>
<protein>
    <submittedName>
        <fullName evidence="2">DUF6457 domain-containing protein</fullName>
    </submittedName>
</protein>
<name>A0AAE4NIR6_9CORY</name>
<dbReference type="RefSeq" id="WP_316992975.1">
    <property type="nucleotide sequence ID" value="NZ_JAVBIB010000001.1"/>
</dbReference>